<feature type="modified residue" description="4-aspartylphosphate" evidence="6">
    <location>
        <position position="58"/>
    </location>
</feature>
<dbReference type="InterPro" id="IPR001789">
    <property type="entry name" value="Sig_transdc_resp-reg_receiver"/>
</dbReference>
<feature type="domain" description="Response regulatory" evidence="9">
    <location>
        <begin position="412"/>
        <end position="527"/>
    </location>
</feature>
<dbReference type="Pfam" id="PF00072">
    <property type="entry name" value="Response_reg"/>
    <property type="match status" value="2"/>
</dbReference>
<dbReference type="AlphaFoldDB" id="A0A5D6UXW9"/>
<reference evidence="10 11" key="1">
    <citation type="submission" date="2019-08" db="EMBL/GenBank/DDBJ databases">
        <authorList>
            <person name="Seo M.-J."/>
        </authorList>
    </citation>
    <scope>NUCLEOTIDE SEQUENCE [LARGE SCALE GENOMIC DNA]</scope>
    <source>
        <strain evidence="10 11">KIGAM108</strain>
    </source>
</reference>
<dbReference type="CDD" id="cd00082">
    <property type="entry name" value="HisKA"/>
    <property type="match status" value="1"/>
</dbReference>
<comment type="caution">
    <text evidence="10">The sequence shown here is derived from an EMBL/GenBank/DDBJ whole genome shotgun (WGS) entry which is preliminary data.</text>
</comment>
<dbReference type="InterPro" id="IPR036890">
    <property type="entry name" value="HATPase_C_sf"/>
</dbReference>
<dbReference type="PANTHER" id="PTHR43547:SF2">
    <property type="entry name" value="HYBRID SIGNAL TRANSDUCTION HISTIDINE KINASE C"/>
    <property type="match status" value="1"/>
</dbReference>
<evidence type="ECO:0000256" key="6">
    <source>
        <dbReference type="PROSITE-ProRule" id="PRU00169"/>
    </source>
</evidence>
<dbReference type="PROSITE" id="PS01124">
    <property type="entry name" value="HTH_ARAC_FAMILY_2"/>
    <property type="match status" value="1"/>
</dbReference>
<evidence type="ECO:0000259" key="7">
    <source>
        <dbReference type="PROSITE" id="PS01124"/>
    </source>
</evidence>
<keyword evidence="5" id="KW-0804">Transcription</keyword>
<dbReference type="SMART" id="SM00388">
    <property type="entry name" value="HisKA"/>
    <property type="match status" value="1"/>
</dbReference>
<evidence type="ECO:0000256" key="4">
    <source>
        <dbReference type="ARBA" id="ARBA00023015"/>
    </source>
</evidence>
<dbReference type="Gene3D" id="3.30.565.10">
    <property type="entry name" value="Histidine kinase-like ATPase, C-terminal domain"/>
    <property type="match status" value="1"/>
</dbReference>
<accession>A0A5D6UXW9</accession>
<dbReference type="GO" id="GO:0043565">
    <property type="term" value="F:sequence-specific DNA binding"/>
    <property type="evidence" value="ECO:0007669"/>
    <property type="project" value="InterPro"/>
</dbReference>
<dbReference type="EMBL" id="VTHL01000013">
    <property type="protein sequence ID" value="TYZ08403.1"/>
    <property type="molecule type" value="Genomic_DNA"/>
</dbReference>
<evidence type="ECO:0000256" key="3">
    <source>
        <dbReference type="ARBA" id="ARBA00022553"/>
    </source>
</evidence>
<dbReference type="Gene3D" id="1.10.287.130">
    <property type="match status" value="1"/>
</dbReference>
<evidence type="ECO:0000256" key="2">
    <source>
        <dbReference type="ARBA" id="ARBA00012438"/>
    </source>
</evidence>
<dbReference type="SMART" id="SM00342">
    <property type="entry name" value="HTH_ARAC"/>
    <property type="match status" value="1"/>
</dbReference>
<dbReference type="GO" id="GO:0003700">
    <property type="term" value="F:DNA-binding transcription factor activity"/>
    <property type="evidence" value="ECO:0007669"/>
    <property type="project" value="InterPro"/>
</dbReference>
<evidence type="ECO:0000256" key="5">
    <source>
        <dbReference type="ARBA" id="ARBA00023163"/>
    </source>
</evidence>
<dbReference type="InterPro" id="IPR018060">
    <property type="entry name" value="HTH_AraC"/>
</dbReference>
<dbReference type="InterPro" id="IPR004358">
    <property type="entry name" value="Sig_transdc_His_kin-like_C"/>
</dbReference>
<dbReference type="PRINTS" id="PR00344">
    <property type="entry name" value="BCTRLSENSOR"/>
</dbReference>
<name>A0A5D6UXW9_9BACT</name>
<dbReference type="Gene3D" id="3.40.50.2300">
    <property type="match status" value="2"/>
</dbReference>
<gene>
    <name evidence="10" type="ORF">FY528_13220</name>
</gene>
<evidence type="ECO:0000259" key="8">
    <source>
        <dbReference type="PROSITE" id="PS50109"/>
    </source>
</evidence>
<keyword evidence="3 6" id="KW-0597">Phosphoprotein</keyword>
<evidence type="ECO:0000256" key="1">
    <source>
        <dbReference type="ARBA" id="ARBA00000085"/>
    </source>
</evidence>
<dbReference type="InterPro" id="IPR009057">
    <property type="entry name" value="Homeodomain-like_sf"/>
</dbReference>
<organism evidence="10 11">
    <name type="scientific">Hymenobacter lutimineralis</name>
    <dbReference type="NCBI Taxonomy" id="2606448"/>
    <lineage>
        <taxon>Bacteria</taxon>
        <taxon>Pseudomonadati</taxon>
        <taxon>Bacteroidota</taxon>
        <taxon>Cytophagia</taxon>
        <taxon>Cytophagales</taxon>
        <taxon>Hymenobacteraceae</taxon>
        <taxon>Hymenobacter</taxon>
    </lineage>
</organism>
<keyword evidence="11" id="KW-1185">Reference proteome</keyword>
<dbReference type="SMART" id="SM00448">
    <property type="entry name" value="REC"/>
    <property type="match status" value="2"/>
</dbReference>
<feature type="domain" description="Histidine kinase" evidence="8">
    <location>
        <begin position="148"/>
        <end position="372"/>
    </location>
</feature>
<dbReference type="GO" id="GO:0000155">
    <property type="term" value="F:phosphorelay sensor kinase activity"/>
    <property type="evidence" value="ECO:0007669"/>
    <property type="project" value="InterPro"/>
</dbReference>
<sequence length="671" mass="74073">MPIKILVVDDEEEVAELLDLRFRHKIREGAYQFRFATSGQAALAAMQAEPDIDVLLLDINMPDIDGLTLLGRLPALMPHSRAVIVSAYGDMPNIRTAMNRGAFDFICKPINFTDLDTTIEKTADHVRHLRDSAQVKLLADLKTHFFDNITHEFRTPLTLILAPTAGLLQAANLPETARHDLLTIERNARHLLHLINQLLELARLEVGQVRVETQVGLLNDYVQELVDSFQPLARQQDVQLSYRSTLSGKWRYDAEKVARIVYNLLSNAFKFMPAPPVPAPRPRQVAVSLAAENTVHLTVADTGPGIAPESLPRIFDRFYQGAPGSGQLPGGAGIGLALVQELTSLMGGKVAVQSSTTAPSGTTFLVELPLLPAEHEPVTDASAATLLEQVEPSCLPQPPAPAVRPKAAEVPLLLLLDDNEELRTYLARQLAAEYRVLTAANGEEGWLLVQQELPDVVVSDVMMPVLDGYELTDRIKTTPATDHVAVVLLTAKATHDQRMTGLRQGADDYLTKPFHLDELLVRLRNLLARQQRLRQLYAGQLASPGPAPEAPENVQSNWLRGLYAVLEKHLDDPGLNVEWLAEQMMMSRKTLLRKVQSLTQLAPSELIQQYRLRKAAELLRAGHTVSETAYIVGFNTPAYFGQCFKELYHITPSEFIATGSAQSAAVSHTLD</sequence>
<proteinExistence type="predicted"/>
<dbReference type="Gene3D" id="1.10.10.60">
    <property type="entry name" value="Homeodomain-like"/>
    <property type="match status" value="1"/>
</dbReference>
<evidence type="ECO:0000259" key="9">
    <source>
        <dbReference type="PROSITE" id="PS50110"/>
    </source>
</evidence>
<dbReference type="Pfam" id="PF12833">
    <property type="entry name" value="HTH_18"/>
    <property type="match status" value="1"/>
</dbReference>
<dbReference type="EC" id="2.7.13.3" evidence="2"/>
<dbReference type="InterPro" id="IPR003661">
    <property type="entry name" value="HisK_dim/P_dom"/>
</dbReference>
<dbReference type="RefSeq" id="WP_149071492.1">
    <property type="nucleotide sequence ID" value="NZ_VTHL01000013.1"/>
</dbReference>
<dbReference type="InterPro" id="IPR003594">
    <property type="entry name" value="HATPase_dom"/>
</dbReference>
<feature type="domain" description="HTH araC/xylS-type" evidence="7">
    <location>
        <begin position="560"/>
        <end position="658"/>
    </location>
</feature>
<dbReference type="SUPFAM" id="SSF55874">
    <property type="entry name" value="ATPase domain of HSP90 chaperone/DNA topoisomerase II/histidine kinase"/>
    <property type="match status" value="1"/>
</dbReference>
<protein>
    <recommendedName>
        <fullName evidence="2">histidine kinase</fullName>
        <ecNumber evidence="2">2.7.13.3</ecNumber>
    </recommendedName>
</protein>
<dbReference type="SUPFAM" id="SSF52172">
    <property type="entry name" value="CheY-like"/>
    <property type="match status" value="2"/>
</dbReference>
<dbReference type="PROSITE" id="PS50109">
    <property type="entry name" value="HIS_KIN"/>
    <property type="match status" value="1"/>
</dbReference>
<evidence type="ECO:0000313" key="11">
    <source>
        <dbReference type="Proteomes" id="UP000322791"/>
    </source>
</evidence>
<dbReference type="CDD" id="cd00075">
    <property type="entry name" value="HATPase"/>
    <property type="match status" value="1"/>
</dbReference>
<dbReference type="SUPFAM" id="SSF46689">
    <property type="entry name" value="Homeodomain-like"/>
    <property type="match status" value="1"/>
</dbReference>
<comment type="catalytic activity">
    <reaction evidence="1">
        <text>ATP + protein L-histidine = ADP + protein N-phospho-L-histidine.</text>
        <dbReference type="EC" id="2.7.13.3"/>
    </reaction>
</comment>
<dbReference type="InterPro" id="IPR011006">
    <property type="entry name" value="CheY-like_superfamily"/>
</dbReference>
<dbReference type="SUPFAM" id="SSF47384">
    <property type="entry name" value="Homodimeric domain of signal transducing histidine kinase"/>
    <property type="match status" value="1"/>
</dbReference>
<keyword evidence="4" id="KW-0805">Transcription regulation</keyword>
<dbReference type="Proteomes" id="UP000322791">
    <property type="component" value="Unassembled WGS sequence"/>
</dbReference>
<dbReference type="Pfam" id="PF00512">
    <property type="entry name" value="HisKA"/>
    <property type="match status" value="1"/>
</dbReference>
<evidence type="ECO:0000313" key="10">
    <source>
        <dbReference type="EMBL" id="TYZ08403.1"/>
    </source>
</evidence>
<dbReference type="InterPro" id="IPR036097">
    <property type="entry name" value="HisK_dim/P_sf"/>
</dbReference>
<dbReference type="PROSITE" id="PS50110">
    <property type="entry name" value="RESPONSE_REGULATORY"/>
    <property type="match status" value="2"/>
</dbReference>
<feature type="domain" description="Response regulatory" evidence="9">
    <location>
        <begin position="4"/>
        <end position="123"/>
    </location>
</feature>
<dbReference type="SMART" id="SM00387">
    <property type="entry name" value="HATPase_c"/>
    <property type="match status" value="1"/>
</dbReference>
<dbReference type="Pfam" id="PF02518">
    <property type="entry name" value="HATPase_c"/>
    <property type="match status" value="1"/>
</dbReference>
<feature type="modified residue" description="4-aspartylphosphate" evidence="6">
    <location>
        <position position="460"/>
    </location>
</feature>
<dbReference type="PANTHER" id="PTHR43547">
    <property type="entry name" value="TWO-COMPONENT HISTIDINE KINASE"/>
    <property type="match status" value="1"/>
</dbReference>
<dbReference type="InterPro" id="IPR005467">
    <property type="entry name" value="His_kinase_dom"/>
</dbReference>